<reference evidence="3 4" key="1">
    <citation type="submission" date="2018-08" db="EMBL/GenBank/DDBJ databases">
        <title>Genomic Encyclopedia of Archaeal and Bacterial Type Strains, Phase II (KMG-II): from individual species to whole genera.</title>
        <authorList>
            <person name="Goeker M."/>
        </authorList>
    </citation>
    <scope>NUCLEOTIDE SEQUENCE [LARGE SCALE GENOMIC DNA]</scope>
    <source>
        <strain evidence="3 4">DSM 45791</strain>
    </source>
</reference>
<keyword evidence="2" id="KW-0472">Membrane</keyword>
<accession>A0A3E0GYJ4</accession>
<gene>
    <name evidence="3" type="ORF">BCF44_11898</name>
</gene>
<dbReference type="OrthoDB" id="3601615at2"/>
<feature type="region of interest" description="Disordered" evidence="1">
    <location>
        <begin position="1"/>
        <end position="30"/>
    </location>
</feature>
<keyword evidence="2" id="KW-0812">Transmembrane</keyword>
<dbReference type="EMBL" id="QUNO01000018">
    <property type="protein sequence ID" value="REH35238.1"/>
    <property type="molecule type" value="Genomic_DNA"/>
</dbReference>
<dbReference type="RefSeq" id="WP_116180000.1">
    <property type="nucleotide sequence ID" value="NZ_CP144375.1"/>
</dbReference>
<proteinExistence type="predicted"/>
<keyword evidence="4" id="KW-1185">Reference proteome</keyword>
<feature type="transmembrane region" description="Helical" evidence="2">
    <location>
        <begin position="36"/>
        <end position="56"/>
    </location>
</feature>
<keyword evidence="2" id="KW-1133">Transmembrane helix</keyword>
<evidence type="ECO:0000256" key="1">
    <source>
        <dbReference type="SAM" id="MobiDB-lite"/>
    </source>
</evidence>
<protein>
    <submittedName>
        <fullName evidence="3">Uncharacterized protein</fullName>
    </submittedName>
</protein>
<dbReference type="Proteomes" id="UP000256269">
    <property type="component" value="Unassembled WGS sequence"/>
</dbReference>
<dbReference type="AlphaFoldDB" id="A0A3E0GYJ4"/>
<evidence type="ECO:0000313" key="4">
    <source>
        <dbReference type="Proteomes" id="UP000256269"/>
    </source>
</evidence>
<evidence type="ECO:0000313" key="3">
    <source>
        <dbReference type="EMBL" id="REH35238.1"/>
    </source>
</evidence>
<evidence type="ECO:0000256" key="2">
    <source>
        <dbReference type="SAM" id="Phobius"/>
    </source>
</evidence>
<comment type="caution">
    <text evidence="3">The sequence shown here is derived from an EMBL/GenBank/DDBJ whole genome shotgun (WGS) entry which is preliminary data.</text>
</comment>
<sequence length="402" mass="41704">MDEQSTGAAPENPGTGAPPPTDSTPQPRKRRGRRTILIAAAVVALLVAGVTTWLVWPPDRSPFEQAVAGLAAQPMVDYTASLPNTTRFAGRVTREGDAVGWLTDVSAAKYPFVTVHGQTFVRMDGSLAPSSTLSFIDTGLLHGRWITGDIGDLAALAKQEVTPAAIAGKLRDEVARTADLPTPGDDGTTVDNVAVLKADTPDGTLYVARSQPYRVVRWVDRKALGTVDFATVTADGVDKAYDELETDVGQLGNAVDTGLTFKADSYDDNNFTACAATGCAMTVHFSVTPMPGATVPAEVTATMTVNAKIDDAAAGSCSVTAKVATQGLTTLSCVDTGMNAGYQQAIGSGVPTLTELAKATAYALATVDPTAEGKRLKSLRPDHACGGTTTFTTANGTPTPHC</sequence>
<name>A0A3E0GYJ4_9PSEU</name>
<organism evidence="3 4">
    <name type="scientific">Kutzneria buriramensis</name>
    <dbReference type="NCBI Taxonomy" id="1045776"/>
    <lineage>
        <taxon>Bacteria</taxon>
        <taxon>Bacillati</taxon>
        <taxon>Actinomycetota</taxon>
        <taxon>Actinomycetes</taxon>
        <taxon>Pseudonocardiales</taxon>
        <taxon>Pseudonocardiaceae</taxon>
        <taxon>Kutzneria</taxon>
    </lineage>
</organism>